<accession>G8LVV8</accession>
<keyword evidence="1" id="KW-1133">Transmembrane helix</keyword>
<reference evidence="3 4" key="2">
    <citation type="journal article" date="2012" name="Stand. Genomic Sci.">
        <title>Complete Genome Sequence of Clostridium clariflavum DSM 19732.</title>
        <authorList>
            <person name="Izquierdo J.A."/>
            <person name="Goodwin L."/>
            <person name="Davenport K.W."/>
            <person name="Teshima H."/>
            <person name="Bruce D."/>
            <person name="Detter C."/>
            <person name="Tapia R."/>
            <person name="Han S."/>
            <person name="Land M."/>
            <person name="Hauser L."/>
            <person name="Jeffries C.D."/>
            <person name="Han J."/>
            <person name="Pitluck S."/>
            <person name="Nolan M."/>
            <person name="Chen A."/>
            <person name="Huntemann M."/>
            <person name="Mavromatis K."/>
            <person name="Mikhailova N."/>
            <person name="Liolios K."/>
            <person name="Woyke T."/>
            <person name="Lynd L.R."/>
        </authorList>
    </citation>
    <scope>NUCLEOTIDE SEQUENCE [LARGE SCALE GENOMIC DNA]</scope>
    <source>
        <strain evidence="4">DSM 19732 / NBRC 101661 / EBR45</strain>
    </source>
</reference>
<evidence type="ECO:0000313" key="3">
    <source>
        <dbReference type="EMBL" id="AEV67525.1"/>
    </source>
</evidence>
<sequence precursor="true">MKGEVKRLKTNQKSLKQFIAFLVVVVMVAGTFLISTLFTTNAAVESVFIVNVDKSIKGDISITLTNSENSAETQTKYVIDGVARFNNFIDLNKTYNIKITGMIGYEDYYESDVSFTGTSISFNAADFTPSGVIRVSGKIIDENGDIYRNGGTVSYSVYNNGSVNVGPDGIFDVILNKNTSYDLYFTPYEPKYDPVFIGTVNSDVDIFDLDVKLYLKTFSITTLSDKYGSISPSDFSIPYGSNKSISATANPGHLIEKFVVDGVQIPEAVGKERYTYNFYYITDNHSVAVTFTVKKYEVKFEFNSNGIIMDEFFNNINNGGKIVANIGESPSFTAIANPNYHISSVEIDSIEQIDEGFNNDRTTYSYKFENIDADHFVKVTFSINTFSVNISTFGNGSVNIGNSPAGSVVDVPYGDSLTLTLKPGIHCDVKEVLLDGVPVNDYYILDNEDAYSFTISSIVGNHDISVTFGEIETIESDGSDFYDIVTKDLISGYPVVSDGIRVYNFKNKNASIIFKLNDKYSHIRINRIRYPIQAEFTSSILIEKIEVYSHDTRWLALKIPEKIQVIIDKEAPIIGDIPPMDWTNQDYTISGTVIDRDTRDLPSSGLSRVVWSKEALSKEQVLAEETNIIPVVSGTFSYTITTEQNNERYYFYAIDNADNVSDAKTIDVKIDKTKPEITEFTFRKKNGADISQVINFLTFGTFSNDEIEVVITAQDPGISSGLKEITLYRDGIPVETKSVIDGSTIFKLTLENFSGNEISASVKDVAGNDSASDGLTKPTDVKTNALSNFVGLKTEKPTVFITPMSKPLYIEGEKQWYNDSVSFSVYASTASAGIYSVEIKINGKTITTDKNGKLIDNNFFESQTLYELFTVNTDLNGLDGENNIEAIVTNNYGNKEIARIKVFIDSTNPKILGFNITTENDGALSKVLNFLTFGNFFNEKVKITVIADDRFGASSGINSITLYMDGKAIGGTSKAATRLSDGTYKAEFILPERVISNDISLNAVLSAIATDNVGNITGKDKNNPNGLPVVPNAVNSDLKSNKLVIETVNPSISISYSEPAFVERDGKKWYSDDVLFKVDVKDLHSGIRSVQIKINGVIITTDTEGKSINADFFNKETHEEVFLVSTKQGTRSDDGSYLIEVAAVDNAGNSYSSKDIVYKDTGIPTITEYSFNPVTSDGISKTSDFIDFLEYGFYFKTEFNVVVHVSDDEPSSGLDKVSYRLVSYQNGKKSGEKKGTQIIAEGMAVISIPKGFKGQIFVEAFDNAGNKSKEETPRGFVSDNIPPEINITNNTSTTYNDADGNKLYVSEMSFTVTISDYDSGIREIGYFQSAEKESFERKGTLIDNTGYKVGDVLENGWKVVEMDHNLVTKVTKVFTFNSDDNDITLIFDATDRSNNKKENVQSEKITIDKTAPIINVEFKSDESKNNYYYNNNRVAYITVIERNFDSSLIKTTIENKIGRVPSISFSKKSNFEHVAVIDFDEGDYIFDISGVDLGNHAAVVNFNGGNEKLFYVDKTKPRIEENFETFINSATRNSFNSDKTATIKITEHNFDPELVGLKIFRKPAGEEHNSEGFADITSEVLASSRWISNGDVHTISLTFSKDAVYKMEIRPEDLAGNSIEPISTVVFEIDKTPPIVKARNGIFVSENNTEFVDIYPYSRKDDPAPTVEFSDLNLDHIRYDLTVYIPDHTSEEAATIIRPVKVYLDEDKDKSGRIKGNIFTLPNFTKDGVYALELTAVDMAGNESLLNLNTYARMVEQDVLAYIMESNLAAKTGLYSFQYENGEPISKRPDNFSDIKICAFAKNDSDVEVVLRDNNADEIKTDANGTIDDSIYGFTIHNLILESRFFKENFQDDTDIELHLTVKNDGNRIDLGTMHIDNIAPTCELPKEFDSWHWYYGEKERTITISNISELLDESQCKVYDNGKKVDFRYNSDNDTLSFNIGKGWHNVGISLVDMAGNVNNVQEKRNIHVGFFWLWIIMTISAILITVIAFVVIYNIRKIYRDEEDLALS</sequence>
<feature type="domain" description="RED-like N-terminal" evidence="2">
    <location>
        <begin position="1322"/>
        <end position="1464"/>
    </location>
</feature>
<feature type="transmembrane region" description="Helical" evidence="1">
    <location>
        <begin position="18"/>
        <end position="38"/>
    </location>
</feature>
<dbReference type="eggNOG" id="COG3188">
    <property type="taxonomic scope" value="Bacteria"/>
</dbReference>
<dbReference type="STRING" id="720554.Clocl_0834"/>
<dbReference type="Gene3D" id="2.60.40.10">
    <property type="entry name" value="Immunoglobulins"/>
    <property type="match status" value="2"/>
</dbReference>
<dbReference type="HOGENOM" id="CLU_269571_0_0_9"/>
<dbReference type="Pfam" id="PF07808">
    <property type="entry name" value="RED_N"/>
    <property type="match status" value="1"/>
</dbReference>
<evidence type="ECO:0000256" key="1">
    <source>
        <dbReference type="SAM" id="Phobius"/>
    </source>
</evidence>
<keyword evidence="4" id="KW-1185">Reference proteome</keyword>
<protein>
    <recommendedName>
        <fullName evidence="2">RED-like N-terminal domain-containing protein</fullName>
    </recommendedName>
</protein>
<feature type="transmembrane region" description="Helical" evidence="1">
    <location>
        <begin position="1973"/>
        <end position="1995"/>
    </location>
</feature>
<name>G8LVV8_ACECE</name>
<dbReference type="KEGG" id="ccl:Clocl_0834"/>
<dbReference type="Proteomes" id="UP000005435">
    <property type="component" value="Chromosome"/>
</dbReference>
<reference evidence="4" key="1">
    <citation type="submission" date="2011-12" db="EMBL/GenBank/DDBJ databases">
        <title>Complete sequence of Clostridium clariflavum DSM 19732.</title>
        <authorList>
            <consortium name="US DOE Joint Genome Institute"/>
            <person name="Lucas S."/>
            <person name="Han J."/>
            <person name="Lapidus A."/>
            <person name="Cheng J.-F."/>
            <person name="Goodwin L."/>
            <person name="Pitluck S."/>
            <person name="Peters L."/>
            <person name="Teshima H."/>
            <person name="Detter J.C."/>
            <person name="Han C."/>
            <person name="Tapia R."/>
            <person name="Land M."/>
            <person name="Hauser L."/>
            <person name="Kyrpides N."/>
            <person name="Ivanova N."/>
            <person name="Pagani I."/>
            <person name="Kitzmiller T."/>
            <person name="Lynd L."/>
            <person name="Izquierdo J."/>
            <person name="Woyke T."/>
        </authorList>
    </citation>
    <scope>NUCLEOTIDE SEQUENCE [LARGE SCALE GENOMIC DNA]</scope>
    <source>
        <strain evidence="4">DSM 19732 / NBRC 101661 / EBR45</strain>
    </source>
</reference>
<dbReference type="eggNOG" id="COG4447">
    <property type="taxonomic scope" value="Bacteria"/>
</dbReference>
<dbReference type="EMBL" id="CP003065">
    <property type="protein sequence ID" value="AEV67525.1"/>
    <property type="molecule type" value="Genomic_DNA"/>
</dbReference>
<evidence type="ECO:0000313" key="4">
    <source>
        <dbReference type="Proteomes" id="UP000005435"/>
    </source>
</evidence>
<keyword evidence="1" id="KW-0472">Membrane</keyword>
<dbReference type="InterPro" id="IPR013783">
    <property type="entry name" value="Ig-like_fold"/>
</dbReference>
<keyword evidence="1" id="KW-0812">Transmembrane</keyword>
<dbReference type="InterPro" id="IPR012916">
    <property type="entry name" value="RED_N"/>
</dbReference>
<evidence type="ECO:0000259" key="2">
    <source>
        <dbReference type="Pfam" id="PF07808"/>
    </source>
</evidence>
<gene>
    <name evidence="3" type="ordered locus">Clocl_0834</name>
</gene>
<organism evidence="3 4">
    <name type="scientific">Acetivibrio clariflavus (strain DSM 19732 / NBRC 101661 / EBR45)</name>
    <name type="common">Clostridium clariflavum</name>
    <dbReference type="NCBI Taxonomy" id="720554"/>
    <lineage>
        <taxon>Bacteria</taxon>
        <taxon>Bacillati</taxon>
        <taxon>Bacillota</taxon>
        <taxon>Clostridia</taxon>
        <taxon>Eubacteriales</taxon>
        <taxon>Oscillospiraceae</taxon>
        <taxon>Acetivibrio</taxon>
    </lineage>
</organism>
<proteinExistence type="predicted"/>